<keyword evidence="2" id="KW-0106">Calcium</keyword>
<dbReference type="EMBL" id="JH993025">
    <property type="protein sequence ID" value="EKX41260.1"/>
    <property type="molecule type" value="Genomic_DNA"/>
</dbReference>
<reference evidence="6 8" key="1">
    <citation type="journal article" date="2012" name="Nature">
        <title>Algal genomes reveal evolutionary mosaicism and the fate of nucleomorphs.</title>
        <authorList>
            <consortium name="DOE Joint Genome Institute"/>
            <person name="Curtis B.A."/>
            <person name="Tanifuji G."/>
            <person name="Burki F."/>
            <person name="Gruber A."/>
            <person name="Irimia M."/>
            <person name="Maruyama S."/>
            <person name="Arias M.C."/>
            <person name="Ball S.G."/>
            <person name="Gile G.H."/>
            <person name="Hirakawa Y."/>
            <person name="Hopkins J.F."/>
            <person name="Kuo A."/>
            <person name="Rensing S.A."/>
            <person name="Schmutz J."/>
            <person name="Symeonidi A."/>
            <person name="Elias M."/>
            <person name="Eveleigh R.J."/>
            <person name="Herman E.K."/>
            <person name="Klute M.J."/>
            <person name="Nakayama T."/>
            <person name="Obornik M."/>
            <person name="Reyes-Prieto A."/>
            <person name="Armbrust E.V."/>
            <person name="Aves S.J."/>
            <person name="Beiko R.G."/>
            <person name="Coutinho P."/>
            <person name="Dacks J.B."/>
            <person name="Durnford D.G."/>
            <person name="Fast N.M."/>
            <person name="Green B.R."/>
            <person name="Grisdale C.J."/>
            <person name="Hempel F."/>
            <person name="Henrissat B."/>
            <person name="Hoppner M.P."/>
            <person name="Ishida K."/>
            <person name="Kim E."/>
            <person name="Koreny L."/>
            <person name="Kroth P.G."/>
            <person name="Liu Y."/>
            <person name="Malik S.B."/>
            <person name="Maier U.G."/>
            <person name="McRose D."/>
            <person name="Mock T."/>
            <person name="Neilson J.A."/>
            <person name="Onodera N.T."/>
            <person name="Poole A.M."/>
            <person name="Pritham E.J."/>
            <person name="Richards T.A."/>
            <person name="Rocap G."/>
            <person name="Roy S.W."/>
            <person name="Sarai C."/>
            <person name="Schaack S."/>
            <person name="Shirato S."/>
            <person name="Slamovits C.H."/>
            <person name="Spencer D.F."/>
            <person name="Suzuki S."/>
            <person name="Worden A.Z."/>
            <person name="Zauner S."/>
            <person name="Barry K."/>
            <person name="Bell C."/>
            <person name="Bharti A.K."/>
            <person name="Crow J.A."/>
            <person name="Grimwood J."/>
            <person name="Kramer R."/>
            <person name="Lindquist E."/>
            <person name="Lucas S."/>
            <person name="Salamov A."/>
            <person name="McFadden G.I."/>
            <person name="Lane C.E."/>
            <person name="Keeling P.J."/>
            <person name="Gray M.W."/>
            <person name="Grigoriev I.V."/>
            <person name="Archibald J.M."/>
        </authorList>
    </citation>
    <scope>NUCLEOTIDE SEQUENCE</scope>
    <source>
        <strain evidence="6 8">CCMP2712</strain>
    </source>
</reference>
<proteinExistence type="predicted"/>
<evidence type="ECO:0000259" key="4">
    <source>
        <dbReference type="PROSITE" id="PS50004"/>
    </source>
</evidence>
<feature type="domain" description="PDZ" evidence="5">
    <location>
        <begin position="149"/>
        <end position="204"/>
    </location>
</feature>
<evidence type="ECO:0000259" key="5">
    <source>
        <dbReference type="PROSITE" id="PS50106"/>
    </source>
</evidence>
<dbReference type="SUPFAM" id="SSF50156">
    <property type="entry name" value="PDZ domain-like"/>
    <property type="match status" value="1"/>
</dbReference>
<name>L1IZL1_GUITC</name>
<dbReference type="Pfam" id="PF13180">
    <property type="entry name" value="PDZ_2"/>
    <property type="match status" value="1"/>
</dbReference>
<dbReference type="InterPro" id="IPR036034">
    <property type="entry name" value="PDZ_sf"/>
</dbReference>
<dbReference type="SMART" id="SM00239">
    <property type="entry name" value="C2"/>
    <property type="match status" value="1"/>
</dbReference>
<evidence type="ECO:0008006" key="9">
    <source>
        <dbReference type="Google" id="ProtNLM"/>
    </source>
</evidence>
<evidence type="ECO:0000256" key="1">
    <source>
        <dbReference type="ARBA" id="ARBA00022723"/>
    </source>
</evidence>
<dbReference type="SUPFAM" id="SSF49562">
    <property type="entry name" value="C2 domain (Calcium/lipid-binding domain, CaLB)"/>
    <property type="match status" value="1"/>
</dbReference>
<dbReference type="Pfam" id="PF00168">
    <property type="entry name" value="C2"/>
    <property type="match status" value="1"/>
</dbReference>
<keyword evidence="8" id="KW-1185">Reference proteome</keyword>
<dbReference type="OrthoDB" id="5973539at2759"/>
<dbReference type="CDD" id="cd00030">
    <property type="entry name" value="C2"/>
    <property type="match status" value="1"/>
</dbReference>
<feature type="domain" description="C2" evidence="4">
    <location>
        <begin position="1"/>
        <end position="111"/>
    </location>
</feature>
<evidence type="ECO:0000256" key="3">
    <source>
        <dbReference type="SAM" id="MobiDB-lite"/>
    </source>
</evidence>
<dbReference type="PANTHER" id="PTHR45911">
    <property type="entry name" value="C2 DOMAIN-CONTAINING PROTEIN"/>
    <property type="match status" value="1"/>
</dbReference>
<dbReference type="InterPro" id="IPR000008">
    <property type="entry name" value="C2_dom"/>
</dbReference>
<dbReference type="InterPro" id="IPR001478">
    <property type="entry name" value="PDZ"/>
</dbReference>
<evidence type="ECO:0000313" key="8">
    <source>
        <dbReference type="Proteomes" id="UP000011087"/>
    </source>
</evidence>
<evidence type="ECO:0000313" key="7">
    <source>
        <dbReference type="EnsemblProtists" id="EKX41260"/>
    </source>
</evidence>
<dbReference type="PROSITE" id="PS50004">
    <property type="entry name" value="C2"/>
    <property type="match status" value="1"/>
</dbReference>
<dbReference type="KEGG" id="gtt:GUITHDRAFT_112725"/>
<feature type="compositionally biased region" description="Polar residues" evidence="3">
    <location>
        <begin position="272"/>
        <end position="305"/>
    </location>
</feature>
<dbReference type="GO" id="GO:0005509">
    <property type="term" value="F:calcium ion binding"/>
    <property type="evidence" value="ECO:0007669"/>
    <property type="project" value="TreeGrafter"/>
</dbReference>
<reference evidence="7" key="3">
    <citation type="submission" date="2015-06" db="UniProtKB">
        <authorList>
            <consortium name="EnsemblProtists"/>
        </authorList>
    </citation>
    <scope>IDENTIFICATION</scope>
</reference>
<evidence type="ECO:0000313" key="6">
    <source>
        <dbReference type="EMBL" id="EKX41260.1"/>
    </source>
</evidence>
<feature type="compositionally biased region" description="Basic and acidic residues" evidence="3">
    <location>
        <begin position="306"/>
        <end position="316"/>
    </location>
</feature>
<dbReference type="HOGENOM" id="CLU_531526_0_0_1"/>
<feature type="region of interest" description="Disordered" evidence="3">
    <location>
        <begin position="272"/>
        <end position="343"/>
    </location>
</feature>
<accession>L1IZL1</accession>
<dbReference type="AlphaFoldDB" id="L1IZL1"/>
<keyword evidence="1" id="KW-0479">Metal-binding</keyword>
<dbReference type="SMART" id="SM00228">
    <property type="entry name" value="PDZ"/>
    <property type="match status" value="1"/>
</dbReference>
<organism evidence="6">
    <name type="scientific">Guillardia theta (strain CCMP2712)</name>
    <name type="common">Cryptophyte</name>
    <dbReference type="NCBI Taxonomy" id="905079"/>
    <lineage>
        <taxon>Eukaryota</taxon>
        <taxon>Cryptophyceae</taxon>
        <taxon>Pyrenomonadales</taxon>
        <taxon>Geminigeraceae</taxon>
        <taxon>Guillardia</taxon>
    </lineage>
</organism>
<sequence>MSRTCETFRRWMSDVLPVLTYAHMRLQRMGKCDPYCIVVVDDAKQRTETKKNAYEAQYEEVFTFKAADPVSVVRIDFMDWDLGRKDEYIGSCEVKVWDVISTKQAKWEQTFTFLDENLKKVKGHNGKDMESDVSIIIPSFENKSNVVKRLDLSNTAPQQLGGIGLKFKVKGGQLVVEAVKEGGPCDTKGIKPGDLIEAVDGEKILHQGDLKDVNPLEYYSSVTNKISGPFNTTVHLLIARHTLSSDNLTPDMSSPRETFEVEVLRGIPLTLLNPNAGSLSARSNTSDKVTRSASGSHATPPSSDESSIKNKLDNADGKQPSQSETDDDECASSNPDESLPEISCEENVSKPIKLAAPAPPEMPVTRKSDLDSRQLDAEDLDLLSRIENEDPRSCSGRMIKSRKDVPWQERANLSESWRKGLPSGNYGKSLNANGSMTSRTMANSRMSPRMPQSARVRNIVSWDGRKTNGAQEHHAIPVVSLPVDEHEPVSPHRKYSPKAVEKRAFDRICAWPI</sequence>
<dbReference type="GO" id="GO:0016020">
    <property type="term" value="C:membrane"/>
    <property type="evidence" value="ECO:0007669"/>
    <property type="project" value="TreeGrafter"/>
</dbReference>
<gene>
    <name evidence="6" type="ORF">GUITHDRAFT_112725</name>
</gene>
<dbReference type="Gene3D" id="2.30.42.10">
    <property type="match status" value="1"/>
</dbReference>
<dbReference type="InterPro" id="IPR035892">
    <property type="entry name" value="C2_domain_sf"/>
</dbReference>
<dbReference type="Gene3D" id="2.60.40.150">
    <property type="entry name" value="C2 domain"/>
    <property type="match status" value="1"/>
</dbReference>
<dbReference type="Proteomes" id="UP000011087">
    <property type="component" value="Unassembled WGS sequence"/>
</dbReference>
<protein>
    <recommendedName>
        <fullName evidence="9">PDZ domain-containing protein</fullName>
    </recommendedName>
</protein>
<dbReference type="RefSeq" id="XP_005828240.1">
    <property type="nucleotide sequence ID" value="XM_005828183.1"/>
</dbReference>
<evidence type="ECO:0000256" key="2">
    <source>
        <dbReference type="ARBA" id="ARBA00022837"/>
    </source>
</evidence>
<dbReference type="GeneID" id="17297923"/>
<dbReference type="PaxDb" id="55529-EKX41260"/>
<dbReference type="PANTHER" id="PTHR45911:SF4">
    <property type="entry name" value="MULTIPLE C2 AND TRANSMEMBRANE DOMAIN-CONTAINING PROTEIN"/>
    <property type="match status" value="1"/>
</dbReference>
<reference evidence="8" key="2">
    <citation type="submission" date="2012-11" db="EMBL/GenBank/DDBJ databases">
        <authorList>
            <person name="Kuo A."/>
            <person name="Curtis B.A."/>
            <person name="Tanifuji G."/>
            <person name="Burki F."/>
            <person name="Gruber A."/>
            <person name="Irimia M."/>
            <person name="Maruyama S."/>
            <person name="Arias M.C."/>
            <person name="Ball S.G."/>
            <person name="Gile G.H."/>
            <person name="Hirakawa Y."/>
            <person name="Hopkins J.F."/>
            <person name="Rensing S.A."/>
            <person name="Schmutz J."/>
            <person name="Symeonidi A."/>
            <person name="Elias M."/>
            <person name="Eveleigh R.J."/>
            <person name="Herman E.K."/>
            <person name="Klute M.J."/>
            <person name="Nakayama T."/>
            <person name="Obornik M."/>
            <person name="Reyes-Prieto A."/>
            <person name="Armbrust E.V."/>
            <person name="Aves S.J."/>
            <person name="Beiko R.G."/>
            <person name="Coutinho P."/>
            <person name="Dacks J.B."/>
            <person name="Durnford D.G."/>
            <person name="Fast N.M."/>
            <person name="Green B.R."/>
            <person name="Grisdale C."/>
            <person name="Hempe F."/>
            <person name="Henrissat B."/>
            <person name="Hoppner M.P."/>
            <person name="Ishida K.-I."/>
            <person name="Kim E."/>
            <person name="Koreny L."/>
            <person name="Kroth P.G."/>
            <person name="Liu Y."/>
            <person name="Malik S.-B."/>
            <person name="Maier U.G."/>
            <person name="McRose D."/>
            <person name="Mock T."/>
            <person name="Neilson J.A."/>
            <person name="Onodera N.T."/>
            <person name="Poole A.M."/>
            <person name="Pritham E.J."/>
            <person name="Richards T.A."/>
            <person name="Rocap G."/>
            <person name="Roy S.W."/>
            <person name="Sarai C."/>
            <person name="Schaack S."/>
            <person name="Shirato S."/>
            <person name="Slamovits C.H."/>
            <person name="Spencer D.F."/>
            <person name="Suzuki S."/>
            <person name="Worden A.Z."/>
            <person name="Zauner S."/>
            <person name="Barry K."/>
            <person name="Bell C."/>
            <person name="Bharti A.K."/>
            <person name="Crow J.A."/>
            <person name="Grimwood J."/>
            <person name="Kramer R."/>
            <person name="Lindquist E."/>
            <person name="Lucas S."/>
            <person name="Salamov A."/>
            <person name="McFadden G.I."/>
            <person name="Lane C.E."/>
            <person name="Keeling P.J."/>
            <person name="Gray M.W."/>
            <person name="Grigoriev I.V."/>
            <person name="Archibald J.M."/>
        </authorList>
    </citation>
    <scope>NUCLEOTIDE SEQUENCE</scope>
    <source>
        <strain evidence="8">CCMP2712</strain>
    </source>
</reference>
<dbReference type="PROSITE" id="PS50106">
    <property type="entry name" value="PDZ"/>
    <property type="match status" value="1"/>
</dbReference>
<dbReference type="EnsemblProtists" id="EKX41260">
    <property type="protein sequence ID" value="EKX41260"/>
    <property type="gene ID" value="GUITHDRAFT_112725"/>
</dbReference>